<gene>
    <name evidence="1" type="ORF">PSON_ATCC_30995.1.T1030107</name>
</gene>
<dbReference type="OrthoDB" id="303599at2759"/>
<reference evidence="1" key="1">
    <citation type="submission" date="2021-01" db="EMBL/GenBank/DDBJ databases">
        <authorList>
            <consortium name="Genoscope - CEA"/>
            <person name="William W."/>
        </authorList>
    </citation>
    <scope>NUCLEOTIDE SEQUENCE</scope>
</reference>
<protein>
    <submittedName>
        <fullName evidence="1">Uncharacterized protein</fullName>
    </submittedName>
</protein>
<dbReference type="EMBL" id="CAJJDN010000103">
    <property type="protein sequence ID" value="CAD8113410.1"/>
    <property type="molecule type" value="Genomic_DNA"/>
</dbReference>
<sequence length="276" mass="32703">MTSKLSFSFNQNHSKTYDNLAKESVFEYHIRRKSCYCQLCGQLGHFQMQNSNLPTLRELQISNQQIIKRRQSFGDDIKTQIPSELSYIDSENGRRILLSKRSISITNMNVQGSLKFEQNFRENNKRIKRASCECSECGKLNQFQKKNKELSIPKKERKLKQFQIKSQRQFQQYGSTEFQINNKNNIQKAIMQSPKSLRTFQVRQINEMRRTKDVNKLINNRISTRDLEQPKQNQNKFSIINSCQQLDSPLMPKVKSQRENIHKPVMSFFSNTKWKF</sequence>
<organism evidence="1 2">
    <name type="scientific">Paramecium sonneborni</name>
    <dbReference type="NCBI Taxonomy" id="65129"/>
    <lineage>
        <taxon>Eukaryota</taxon>
        <taxon>Sar</taxon>
        <taxon>Alveolata</taxon>
        <taxon>Ciliophora</taxon>
        <taxon>Intramacronucleata</taxon>
        <taxon>Oligohymenophorea</taxon>
        <taxon>Peniculida</taxon>
        <taxon>Parameciidae</taxon>
        <taxon>Paramecium</taxon>
    </lineage>
</organism>
<name>A0A8S1QFM9_9CILI</name>
<evidence type="ECO:0000313" key="2">
    <source>
        <dbReference type="Proteomes" id="UP000692954"/>
    </source>
</evidence>
<accession>A0A8S1QFM9</accession>
<comment type="caution">
    <text evidence="1">The sequence shown here is derived from an EMBL/GenBank/DDBJ whole genome shotgun (WGS) entry which is preliminary data.</text>
</comment>
<keyword evidence="2" id="KW-1185">Reference proteome</keyword>
<dbReference type="Proteomes" id="UP000692954">
    <property type="component" value="Unassembled WGS sequence"/>
</dbReference>
<evidence type="ECO:0000313" key="1">
    <source>
        <dbReference type="EMBL" id="CAD8113410.1"/>
    </source>
</evidence>
<dbReference type="AlphaFoldDB" id="A0A8S1QFM9"/>
<proteinExistence type="predicted"/>